<name>A0A8T0TG74_PANVG</name>
<dbReference type="AlphaFoldDB" id="A0A8T0TG74"/>
<comment type="caution">
    <text evidence="2">The sequence shown here is derived from an EMBL/GenBank/DDBJ whole genome shotgun (WGS) entry which is preliminary data.</text>
</comment>
<gene>
    <name evidence="2" type="ORF">PVAP13_4KG018900</name>
</gene>
<evidence type="ECO:0000259" key="1">
    <source>
        <dbReference type="Pfam" id="PF07762"/>
    </source>
</evidence>
<evidence type="ECO:0000313" key="3">
    <source>
        <dbReference type="Proteomes" id="UP000823388"/>
    </source>
</evidence>
<dbReference type="PANTHER" id="PTHR33074:SF102">
    <property type="entry name" value="DUF1618 DOMAIN-CONTAINING PROTEIN"/>
    <property type="match status" value="1"/>
</dbReference>
<dbReference type="OrthoDB" id="683851at2759"/>
<reference evidence="2" key="1">
    <citation type="submission" date="2020-05" db="EMBL/GenBank/DDBJ databases">
        <title>WGS assembly of Panicum virgatum.</title>
        <authorList>
            <person name="Lovell J.T."/>
            <person name="Jenkins J."/>
            <person name="Shu S."/>
            <person name="Juenger T.E."/>
            <person name="Schmutz J."/>
        </authorList>
    </citation>
    <scope>NUCLEOTIDE SEQUENCE</scope>
    <source>
        <strain evidence="2">AP13</strain>
    </source>
</reference>
<accession>A0A8T0TG74</accession>
<keyword evidence="3" id="KW-1185">Reference proteome</keyword>
<dbReference type="PANTHER" id="PTHR33074">
    <property type="entry name" value="EXPRESSED PROTEIN-RELATED"/>
    <property type="match status" value="1"/>
</dbReference>
<dbReference type="EMBL" id="CM029043">
    <property type="protein sequence ID" value="KAG2609237.1"/>
    <property type="molecule type" value="Genomic_DNA"/>
</dbReference>
<protein>
    <recommendedName>
        <fullName evidence="1">DUF1618 domain-containing protein</fullName>
    </recommendedName>
</protein>
<sequence length="363" mass="40558">MAASLVAPELPETGPGYPEWIFLARRAYISDRVNAATLARSHTSDGHPVQVSLFAAAPPAVSHLCVHCPGRDPHQFSYNPGVVFSRGDLILLDVAFDCRDTSDYFIYRAGPKTPCLVLIPEPEPLPCASSFLNTGIVRCGADDHFAVAALIRDYMTDMYRLSVFDSKTGVWETRLLPLEPSESLRDPLALCLFPSKVIPLKGSILGWVDLWRGILLCDVLSDSPKLQYIPMPTPMPGNEGLEDEAEPTYFRDVTGCGDLIKVVEVEYKYNGTVVTDPSNYIHEDWTLVTLTRRLDSRDWERGHELDIGDVTVSQDFYGRTDVLPRFCDENGTPSVKRMPLGVPTLCEWNNMVYFMCKVNCRDC</sequence>
<evidence type="ECO:0000313" key="2">
    <source>
        <dbReference type="EMBL" id="KAG2609237.1"/>
    </source>
</evidence>
<proteinExistence type="predicted"/>
<dbReference type="Pfam" id="PF07762">
    <property type="entry name" value="DUF1618"/>
    <property type="match status" value="1"/>
</dbReference>
<feature type="domain" description="DUF1618" evidence="1">
    <location>
        <begin position="207"/>
        <end position="353"/>
    </location>
</feature>
<dbReference type="InterPro" id="IPR011676">
    <property type="entry name" value="DUF1618"/>
</dbReference>
<organism evidence="2 3">
    <name type="scientific">Panicum virgatum</name>
    <name type="common">Blackwell switchgrass</name>
    <dbReference type="NCBI Taxonomy" id="38727"/>
    <lineage>
        <taxon>Eukaryota</taxon>
        <taxon>Viridiplantae</taxon>
        <taxon>Streptophyta</taxon>
        <taxon>Embryophyta</taxon>
        <taxon>Tracheophyta</taxon>
        <taxon>Spermatophyta</taxon>
        <taxon>Magnoliopsida</taxon>
        <taxon>Liliopsida</taxon>
        <taxon>Poales</taxon>
        <taxon>Poaceae</taxon>
        <taxon>PACMAD clade</taxon>
        <taxon>Panicoideae</taxon>
        <taxon>Panicodae</taxon>
        <taxon>Paniceae</taxon>
        <taxon>Panicinae</taxon>
        <taxon>Panicum</taxon>
        <taxon>Panicum sect. Hiantes</taxon>
    </lineage>
</organism>
<dbReference type="Proteomes" id="UP000823388">
    <property type="component" value="Chromosome 4K"/>
</dbReference>